<evidence type="ECO:0000313" key="3">
    <source>
        <dbReference type="EMBL" id="MCF3947618.1"/>
    </source>
</evidence>
<dbReference type="PANTHER" id="PTHR37951:SF1">
    <property type="entry name" value="TYPE VI SECRETION SYSTEM COMPONENT TSSA1"/>
    <property type="match status" value="1"/>
</dbReference>
<feature type="region of interest" description="Disordered" evidence="1">
    <location>
        <begin position="273"/>
        <end position="295"/>
    </location>
</feature>
<dbReference type="InterPro" id="IPR010657">
    <property type="entry name" value="ImpA_N"/>
</dbReference>
<name>A0ABS9DXZ8_9PROT</name>
<dbReference type="Pfam" id="PF06812">
    <property type="entry name" value="ImpA_N"/>
    <property type="match status" value="1"/>
</dbReference>
<proteinExistence type="predicted"/>
<accession>A0ABS9DXZ8</accession>
<keyword evidence="4" id="KW-1185">Reference proteome</keyword>
<dbReference type="InterPro" id="IPR017740">
    <property type="entry name" value="TssA-like"/>
</dbReference>
<feature type="domain" description="ImpA N-terminal" evidence="2">
    <location>
        <begin position="9"/>
        <end position="137"/>
    </location>
</feature>
<dbReference type="RefSeq" id="WP_235704869.1">
    <property type="nucleotide sequence ID" value="NZ_JAKGBZ010000026.1"/>
</dbReference>
<sequence length="361" mass="38336">MALDLTVLLEPIEGDAPCGADLRADYAPQSLYYRLRDARSDARAAERAADADPSLEPDAAQHWRTVLQVSQSVLGKTRDLEVAAWLTEALLREEGLGGLAQGARLIEGLARGFWDGLHPLPDEDGMETRLAPVAGLNGVGGDGTLMQPLRKLPLFAMPDGTPVALFQFQQAEETAGLGDEKRKAARIAAGVPEFAKLEVAARAAGAAHFAGLARAAQDAATAWRAMAAALDEVAGADSPPTGRVSELLDQIAAIARRYAPAVVPEAAAPTEAEAETMAMPDQAGGVPQARGPVRSREDALRQLSEIAEFFRRTEPQSPIPLTIDEAVRRARLSWPELIEDILADPATRQAMLTALGIKPGQ</sequence>
<dbReference type="PANTHER" id="PTHR37951">
    <property type="entry name" value="CYTOPLASMIC PROTEIN-RELATED"/>
    <property type="match status" value="1"/>
</dbReference>
<evidence type="ECO:0000259" key="2">
    <source>
        <dbReference type="Pfam" id="PF06812"/>
    </source>
</evidence>
<dbReference type="NCBIfam" id="TIGR03363">
    <property type="entry name" value="VI_chp_8"/>
    <property type="match status" value="1"/>
</dbReference>
<protein>
    <submittedName>
        <fullName evidence="3">Type VI secretion system protein TssA</fullName>
    </submittedName>
</protein>
<comment type="caution">
    <text evidence="3">The sequence shown here is derived from an EMBL/GenBank/DDBJ whole genome shotgun (WGS) entry which is preliminary data.</text>
</comment>
<evidence type="ECO:0000313" key="4">
    <source>
        <dbReference type="Proteomes" id="UP001521209"/>
    </source>
</evidence>
<evidence type="ECO:0000256" key="1">
    <source>
        <dbReference type="SAM" id="MobiDB-lite"/>
    </source>
</evidence>
<dbReference type="Proteomes" id="UP001521209">
    <property type="component" value="Unassembled WGS sequence"/>
</dbReference>
<dbReference type="EMBL" id="JAKGBZ010000026">
    <property type="protein sequence ID" value="MCF3947618.1"/>
    <property type="molecule type" value="Genomic_DNA"/>
</dbReference>
<reference evidence="3 4" key="1">
    <citation type="submission" date="2022-01" db="EMBL/GenBank/DDBJ databases">
        <authorList>
            <person name="Won M."/>
            <person name="Kim S.-J."/>
            <person name="Kwon S.-W."/>
        </authorList>
    </citation>
    <scope>NUCLEOTIDE SEQUENCE [LARGE SCALE GENOMIC DNA]</scope>
    <source>
        <strain evidence="3 4">KCTC 23505</strain>
    </source>
</reference>
<organism evidence="3 4">
    <name type="scientific">Acidiphilium iwatense</name>
    <dbReference type="NCBI Taxonomy" id="768198"/>
    <lineage>
        <taxon>Bacteria</taxon>
        <taxon>Pseudomonadati</taxon>
        <taxon>Pseudomonadota</taxon>
        <taxon>Alphaproteobacteria</taxon>
        <taxon>Acetobacterales</taxon>
        <taxon>Acidocellaceae</taxon>
        <taxon>Acidiphilium</taxon>
    </lineage>
</organism>
<gene>
    <name evidence="3" type="primary">tssA</name>
    <name evidence="3" type="ORF">L2A60_13115</name>
</gene>